<comment type="caution">
    <text evidence="1">The sequence shown here is derived from an EMBL/GenBank/DDBJ whole genome shotgun (WGS) entry which is preliminary data.</text>
</comment>
<dbReference type="RefSeq" id="WP_330822391.1">
    <property type="nucleotide sequence ID" value="NZ_JAZBJP010000012.1"/>
</dbReference>
<keyword evidence="2" id="KW-1185">Reference proteome</keyword>
<name>A0ABU7NS69_9ACTN</name>
<sequence>MFWAMTCSQPGEPMIGGFATWRNEPVTFDKVDTPNTTVQVANYMRVSPNTESSPIAPNIEVGLYAEKTGKATQSYGPRWSELTTQGGVTKAIKAGVNPTKSDRRNHTYMVVRQQSGNQWDILYDFNKVGSTGHQLKVPRGNPNRIDLGLEVMGPQYSHVPNIASRMQFMSEDKAWHQVASANTAKVISLGTCGGTRKPPYCFNAKLTGGASFTQWTTGKPRKAAEFAPSLTTALPGRSLSVLSPARNEVFNGVDQPALQECLINAPDECMATVPGLAECVASARMCNAEGADSAVADVPGPSTSVSGEEIRQRAAASFAVAPEKLTVVAPSSGTGFTTGSEAAHVWTVTSAEATPGLGHHEANFAGFRASYSEVTGQLIDACWGQMCES</sequence>
<dbReference type="EMBL" id="JAZBJP010000012">
    <property type="protein sequence ID" value="MEE4421691.1"/>
    <property type="molecule type" value="Genomic_DNA"/>
</dbReference>
<gene>
    <name evidence="1" type="ORF">V2J85_20390</name>
</gene>
<dbReference type="Proteomes" id="UP001307760">
    <property type="component" value="Unassembled WGS sequence"/>
</dbReference>
<reference evidence="1 2" key="1">
    <citation type="submission" date="2023-12" db="EMBL/GenBank/DDBJ databases">
        <title>30 novel species of actinomycetes from the DSMZ collection.</title>
        <authorList>
            <person name="Nouioui I."/>
        </authorList>
    </citation>
    <scope>NUCLEOTIDE SEQUENCE [LARGE SCALE GENOMIC DNA]</scope>
    <source>
        <strain evidence="1 2">DSM 41528</strain>
    </source>
</reference>
<organism evidence="1 2">
    <name type="scientific">Streptomyces bugieae</name>
    <dbReference type="NCBI Taxonomy" id="3098223"/>
    <lineage>
        <taxon>Bacteria</taxon>
        <taxon>Bacillati</taxon>
        <taxon>Actinomycetota</taxon>
        <taxon>Actinomycetes</taxon>
        <taxon>Kitasatosporales</taxon>
        <taxon>Streptomycetaceae</taxon>
        <taxon>Streptomyces</taxon>
    </lineage>
</organism>
<evidence type="ECO:0000313" key="1">
    <source>
        <dbReference type="EMBL" id="MEE4421691.1"/>
    </source>
</evidence>
<protein>
    <submittedName>
        <fullName evidence="1">Uncharacterized protein</fullName>
    </submittedName>
</protein>
<accession>A0ABU7NS69</accession>
<evidence type="ECO:0000313" key="2">
    <source>
        <dbReference type="Proteomes" id="UP001307760"/>
    </source>
</evidence>
<proteinExistence type="predicted"/>